<gene>
    <name evidence="4" type="ORF">ALMOND_2B025948</name>
</gene>
<evidence type="ECO:0000313" key="5">
    <source>
        <dbReference type="Proteomes" id="UP000327085"/>
    </source>
</evidence>
<dbReference type="Pfam" id="PF01535">
    <property type="entry name" value="PPR"/>
    <property type="match status" value="3"/>
</dbReference>
<feature type="repeat" description="PPR" evidence="3">
    <location>
        <begin position="433"/>
        <end position="467"/>
    </location>
</feature>
<dbReference type="PANTHER" id="PTHR47936">
    <property type="entry name" value="PPR_LONG DOMAIN-CONTAINING PROTEIN"/>
    <property type="match status" value="1"/>
</dbReference>
<proteinExistence type="inferred from homology"/>
<dbReference type="Gramene" id="VVA32144">
    <property type="protein sequence ID" value="VVA32144"/>
    <property type="gene ID" value="Prudul26B025948"/>
</dbReference>
<protein>
    <submittedName>
        <fullName evidence="4">PREDICTED: pentatricopeptide</fullName>
    </submittedName>
</protein>
<feature type="repeat" description="PPR" evidence="3">
    <location>
        <begin position="398"/>
        <end position="432"/>
    </location>
</feature>
<sequence>MPWLNPFPIWTFSHLPLMLSLRRTKNGALTHSSILFKILIPFSQFSPFSSKSNPKSTTQNRITTIPRKSTTRRPISLAAPVPRVPDTVSTSIVNSVCSLLSKDTHEITSIDSLLKNFKETLRSELVLQILMNYKQLGRSKTLQFFSWAGFQMRFQFDDCVVEYMADFLGRRKLFDDMKCLLLTVSSHKGRVSCRSVSICIRFLGRQGRIKEALCVFEEMESKFGCKPDNLVYNNMLYVLCKKESSGHLIDFALAVFRRIESPDTYSYSNMLVGLCKFGRFETAVEVFGDMCKSGLVPTRSAVNVLIGDLCLFSAKEGAVEKVRVKDPYRTFTILVPKVGGNRDAIQPAVGVFWEVYKLGLLPSTFVIIRLISGLCQLGKAEEAVKVLKAVEGKKLSCVEEGYCIVMKALCEHCYVDEACNLFGRMLSHSMKPKLAVYNHVITMLCKLGNVDDAERVFKIMNKNRCLPDGMTYSALIHAYCEARNWETAYGLLIEMLGLGCSPHFHTYRLVDKILRENGQMDLCLKLERKLETLTLQKLCKDGQLEAAYEKLKSMIEKGFYPPVYVRDAFQNAFRRYGKSKIAQELLEKIDEIDRT</sequence>
<name>A0A5E4FXG1_PRUDU</name>
<dbReference type="InParanoid" id="A0A5E4FXG1"/>
<accession>A0A5E4FXG1</accession>
<evidence type="ECO:0000256" key="2">
    <source>
        <dbReference type="ARBA" id="ARBA00022737"/>
    </source>
</evidence>
<organism evidence="4 5">
    <name type="scientific">Prunus dulcis</name>
    <name type="common">Almond</name>
    <name type="synonym">Amygdalus dulcis</name>
    <dbReference type="NCBI Taxonomy" id="3755"/>
    <lineage>
        <taxon>Eukaryota</taxon>
        <taxon>Viridiplantae</taxon>
        <taxon>Streptophyta</taxon>
        <taxon>Embryophyta</taxon>
        <taxon>Tracheophyta</taxon>
        <taxon>Spermatophyta</taxon>
        <taxon>Magnoliopsida</taxon>
        <taxon>eudicotyledons</taxon>
        <taxon>Gunneridae</taxon>
        <taxon>Pentapetalae</taxon>
        <taxon>rosids</taxon>
        <taxon>fabids</taxon>
        <taxon>Rosales</taxon>
        <taxon>Rosaceae</taxon>
        <taxon>Amygdaloideae</taxon>
        <taxon>Amygdaleae</taxon>
        <taxon>Prunus</taxon>
    </lineage>
</organism>
<evidence type="ECO:0000256" key="3">
    <source>
        <dbReference type="PROSITE-ProRule" id="PRU00708"/>
    </source>
</evidence>
<evidence type="ECO:0000313" key="4">
    <source>
        <dbReference type="EMBL" id="VVA32144.1"/>
    </source>
</evidence>
<dbReference type="Gene3D" id="1.25.40.10">
    <property type="entry name" value="Tetratricopeptide repeat domain"/>
    <property type="match status" value="4"/>
</dbReference>
<dbReference type="NCBIfam" id="TIGR00756">
    <property type="entry name" value="PPR"/>
    <property type="match status" value="5"/>
</dbReference>
<dbReference type="PANTHER" id="PTHR47936:SF1">
    <property type="entry name" value="PENTATRICOPEPTIDE REPEAT-CONTAINING PROTEIN GUN1, CHLOROPLASTIC"/>
    <property type="match status" value="1"/>
</dbReference>
<keyword evidence="2" id="KW-0677">Repeat</keyword>
<dbReference type="Proteomes" id="UP000327085">
    <property type="component" value="Chromosome 1"/>
</dbReference>
<dbReference type="AlphaFoldDB" id="A0A5E4FXG1"/>
<dbReference type="InterPro" id="IPR002885">
    <property type="entry name" value="PPR_rpt"/>
</dbReference>
<evidence type="ECO:0000256" key="1">
    <source>
        <dbReference type="ARBA" id="ARBA00007626"/>
    </source>
</evidence>
<dbReference type="EMBL" id="CABIKO010000237">
    <property type="protein sequence ID" value="VVA32144.1"/>
    <property type="molecule type" value="Genomic_DNA"/>
</dbReference>
<dbReference type="OMA" id="TFSICIR"/>
<reference evidence="5" key="1">
    <citation type="journal article" date="2020" name="Plant J.">
        <title>Transposons played a major role in the diversification between the closely related almond and peach genomes: results from the almond genome sequence.</title>
        <authorList>
            <person name="Alioto T."/>
            <person name="Alexiou K.G."/>
            <person name="Bardil A."/>
            <person name="Barteri F."/>
            <person name="Castanera R."/>
            <person name="Cruz F."/>
            <person name="Dhingra A."/>
            <person name="Duval H."/>
            <person name="Fernandez I Marti A."/>
            <person name="Frias L."/>
            <person name="Galan B."/>
            <person name="Garcia J.L."/>
            <person name="Howad W."/>
            <person name="Gomez-Garrido J."/>
            <person name="Gut M."/>
            <person name="Julca I."/>
            <person name="Morata J."/>
            <person name="Puigdomenech P."/>
            <person name="Ribeca P."/>
            <person name="Rubio Cabetas M.J."/>
            <person name="Vlasova A."/>
            <person name="Wirthensohn M."/>
            <person name="Garcia-Mas J."/>
            <person name="Gabaldon T."/>
            <person name="Casacuberta J.M."/>
            <person name="Arus P."/>
        </authorList>
    </citation>
    <scope>NUCLEOTIDE SEQUENCE [LARGE SCALE GENOMIC DNA]</scope>
    <source>
        <strain evidence="5">cv. Texas</strain>
    </source>
</reference>
<dbReference type="InterPro" id="IPR011990">
    <property type="entry name" value="TPR-like_helical_dom_sf"/>
</dbReference>
<dbReference type="Pfam" id="PF13041">
    <property type="entry name" value="PPR_2"/>
    <property type="match status" value="3"/>
</dbReference>
<comment type="similarity">
    <text evidence="1">Belongs to the PPR family. P subfamily.</text>
</comment>
<feature type="repeat" description="PPR" evidence="3">
    <location>
        <begin position="263"/>
        <end position="297"/>
    </location>
</feature>
<feature type="repeat" description="PPR" evidence="3">
    <location>
        <begin position="468"/>
        <end position="502"/>
    </location>
</feature>
<dbReference type="PROSITE" id="PS51375">
    <property type="entry name" value="PPR"/>
    <property type="match status" value="4"/>
</dbReference>